<keyword evidence="2" id="KW-1185">Reference proteome</keyword>
<dbReference type="EMBL" id="QTSX02004406">
    <property type="protein sequence ID" value="KAJ9064875.1"/>
    <property type="molecule type" value="Genomic_DNA"/>
</dbReference>
<proteinExistence type="predicted"/>
<dbReference type="Proteomes" id="UP001165960">
    <property type="component" value="Unassembled WGS sequence"/>
</dbReference>
<accession>A0ACC2SRC0</accession>
<evidence type="ECO:0000313" key="2">
    <source>
        <dbReference type="Proteomes" id="UP001165960"/>
    </source>
</evidence>
<gene>
    <name evidence="1" type="ORF">DSO57_1025698</name>
</gene>
<sequence>MLRETGFQGGNIGDCCRIWLGTAGVKTIATEPWIATTGLDIGIAASYELGGCTLIKLEECGDCNLDQL</sequence>
<protein>
    <submittedName>
        <fullName evidence="1">Uncharacterized protein</fullName>
    </submittedName>
</protein>
<evidence type="ECO:0000313" key="1">
    <source>
        <dbReference type="EMBL" id="KAJ9064875.1"/>
    </source>
</evidence>
<reference evidence="1" key="1">
    <citation type="submission" date="2022-04" db="EMBL/GenBank/DDBJ databases">
        <title>Genome of the entomopathogenic fungus Entomophthora muscae.</title>
        <authorList>
            <person name="Elya C."/>
            <person name="Lovett B.R."/>
            <person name="Lee E."/>
            <person name="Macias A.M."/>
            <person name="Hajek A.E."/>
            <person name="De Bivort B.L."/>
            <person name="Kasson M.T."/>
            <person name="De Fine Licht H.H."/>
            <person name="Stajich J.E."/>
        </authorList>
    </citation>
    <scope>NUCLEOTIDE SEQUENCE</scope>
    <source>
        <strain evidence="1">Berkeley</strain>
    </source>
</reference>
<name>A0ACC2SRC0_9FUNG</name>
<organism evidence="1 2">
    <name type="scientific">Entomophthora muscae</name>
    <dbReference type="NCBI Taxonomy" id="34485"/>
    <lineage>
        <taxon>Eukaryota</taxon>
        <taxon>Fungi</taxon>
        <taxon>Fungi incertae sedis</taxon>
        <taxon>Zoopagomycota</taxon>
        <taxon>Entomophthoromycotina</taxon>
        <taxon>Entomophthoromycetes</taxon>
        <taxon>Entomophthorales</taxon>
        <taxon>Entomophthoraceae</taxon>
        <taxon>Entomophthora</taxon>
    </lineage>
</organism>
<comment type="caution">
    <text evidence="1">The sequence shown here is derived from an EMBL/GenBank/DDBJ whole genome shotgun (WGS) entry which is preliminary data.</text>
</comment>